<dbReference type="SUPFAM" id="SSF48403">
    <property type="entry name" value="Ankyrin repeat"/>
    <property type="match status" value="1"/>
</dbReference>
<reference evidence="1 2" key="1">
    <citation type="submission" date="2019-04" db="EMBL/GenBank/DDBJ databases">
        <title>Annotation for the trematode Fasciola gigantica.</title>
        <authorList>
            <person name="Choi Y.-J."/>
        </authorList>
    </citation>
    <scope>NUCLEOTIDE SEQUENCE [LARGE SCALE GENOMIC DNA]</scope>
    <source>
        <strain evidence="1">Uganda_cow_1</strain>
    </source>
</reference>
<dbReference type="OrthoDB" id="539213at2759"/>
<dbReference type="Gene3D" id="1.25.40.20">
    <property type="entry name" value="Ankyrin repeat-containing domain"/>
    <property type="match status" value="1"/>
</dbReference>
<evidence type="ECO:0008006" key="3">
    <source>
        <dbReference type="Google" id="ProtNLM"/>
    </source>
</evidence>
<evidence type="ECO:0000313" key="2">
    <source>
        <dbReference type="Proteomes" id="UP000316759"/>
    </source>
</evidence>
<keyword evidence="2" id="KW-1185">Reference proteome</keyword>
<organism evidence="1 2">
    <name type="scientific">Fasciola gigantica</name>
    <name type="common">Giant liver fluke</name>
    <dbReference type="NCBI Taxonomy" id="46835"/>
    <lineage>
        <taxon>Eukaryota</taxon>
        <taxon>Metazoa</taxon>
        <taxon>Spiralia</taxon>
        <taxon>Lophotrochozoa</taxon>
        <taxon>Platyhelminthes</taxon>
        <taxon>Trematoda</taxon>
        <taxon>Digenea</taxon>
        <taxon>Plagiorchiida</taxon>
        <taxon>Echinostomata</taxon>
        <taxon>Echinostomatoidea</taxon>
        <taxon>Fasciolidae</taxon>
        <taxon>Fasciola</taxon>
    </lineage>
</organism>
<sequence>MTPIHLNSIYQSVLRALVNDDPEQLAKYIKKPQEKPFLWKPFLKEKSLLDRSKRRNLLHLAVLHAAARCVTMLVESPYLWDPDIPDANGWTAMQMAEALNNINIMYPLARVSRELRHMEPVVSRKNNQLTTTHLFWPQDLMTGAFISPHADCSRRVVMRQVSPEMPWRLSGRLPTISGRDLALFFELLLADHPLICRDLECPLVLPLTIWPICNSSMLNHVGHTPSCEDYPNCLLTQWLRTNRSGGSLSLCYQETISVWKLHRFGWLHPDGGTPLSLKEHCRICFRRHVTNCIKPAFVDTQANIYPNYAKILMQFNLPSMLVDFLLYREFWPIEKSIPERILAEPVSKRGCYHIWTEQFGVGIRIEHGFIPDNKQV</sequence>
<name>A0A504ZCF8_FASGI</name>
<dbReference type="EMBL" id="SUNJ01001251">
    <property type="protein sequence ID" value="TPP66940.1"/>
    <property type="molecule type" value="Genomic_DNA"/>
</dbReference>
<proteinExistence type="predicted"/>
<comment type="caution">
    <text evidence="1">The sequence shown here is derived from an EMBL/GenBank/DDBJ whole genome shotgun (WGS) entry which is preliminary data.</text>
</comment>
<evidence type="ECO:0000313" key="1">
    <source>
        <dbReference type="EMBL" id="TPP66940.1"/>
    </source>
</evidence>
<dbReference type="Proteomes" id="UP000316759">
    <property type="component" value="Unassembled WGS sequence"/>
</dbReference>
<protein>
    <recommendedName>
        <fullName evidence="3">SOCS box domain-containing protein</fullName>
    </recommendedName>
</protein>
<dbReference type="STRING" id="46835.A0A504ZCF8"/>
<dbReference type="InterPro" id="IPR036770">
    <property type="entry name" value="Ankyrin_rpt-contain_sf"/>
</dbReference>
<accession>A0A504ZCF8</accession>
<dbReference type="AlphaFoldDB" id="A0A504ZCF8"/>
<gene>
    <name evidence="1" type="ORF">FGIG_02851</name>
</gene>